<dbReference type="RefSeq" id="WP_026654022.1">
    <property type="nucleotide sequence ID" value="NC_022538.1"/>
</dbReference>
<dbReference type="PANTHER" id="PTHR43408">
    <property type="entry name" value="FMN REDUCTASE (NADPH)"/>
    <property type="match status" value="1"/>
</dbReference>
<evidence type="ECO:0000256" key="1">
    <source>
        <dbReference type="ARBA" id="ARBA00022630"/>
    </source>
</evidence>
<proteinExistence type="predicted"/>
<evidence type="ECO:0000259" key="4">
    <source>
        <dbReference type="Pfam" id="PF03358"/>
    </source>
</evidence>
<dbReference type="PANTHER" id="PTHR43408:SF2">
    <property type="entry name" value="FMN REDUCTASE (NADPH)"/>
    <property type="match status" value="1"/>
</dbReference>
<dbReference type="InterPro" id="IPR005025">
    <property type="entry name" value="FMN_Rdtase-like_dom"/>
</dbReference>
<dbReference type="OrthoDB" id="9806724at2"/>
<dbReference type="SUPFAM" id="SSF52218">
    <property type="entry name" value="Flavoproteins"/>
    <property type="match status" value="1"/>
</dbReference>
<dbReference type="Pfam" id="PF03358">
    <property type="entry name" value="FMN_red"/>
    <property type="match status" value="1"/>
</dbReference>
<keyword evidence="3" id="KW-0560">Oxidoreductase</keyword>
<dbReference type="Gene3D" id="3.40.50.360">
    <property type="match status" value="1"/>
</dbReference>
<evidence type="ECO:0000256" key="2">
    <source>
        <dbReference type="ARBA" id="ARBA00022643"/>
    </source>
</evidence>
<sequence length="179" mass="20308">MKVLGIIGTIFGSKTKTALHAIKFDENTEYEIIDLKDYQLPFADGRVLSDYDEITQNLIYKIMDSDALIIGTPIYQASIPGVLKNLFDLLPIDSIRNKTVGIVVTAGSHNHYLVAEYQLIPILNYLKTDVINKYVYITQEAFSSDSIVDDGIFLRLEALSKTLIEKANYNKEKEDKYDF</sequence>
<dbReference type="EMBL" id="FO681347">
    <property type="protein sequence ID" value="CCV63630.1"/>
    <property type="molecule type" value="Genomic_DNA"/>
</dbReference>
<reference evidence="5 6" key="1">
    <citation type="journal article" date="2013" name="J. Mol. Microbiol. Biotechnol.">
        <title>Analysis of the Complete Genomes of Acholeplasma brassicae , A. palmae and A. laidlawii and Their Comparison to the Obligate Parasites from ' Candidatus Phytoplasma'.</title>
        <authorList>
            <person name="Kube M."/>
            <person name="Siewert C."/>
            <person name="Migdoll A.M."/>
            <person name="Duduk B."/>
            <person name="Holz S."/>
            <person name="Rabus R."/>
            <person name="Seemuller E."/>
            <person name="Mitrovic J."/>
            <person name="Muller I."/>
            <person name="Buttner C."/>
            <person name="Reinhardt R."/>
        </authorList>
    </citation>
    <scope>NUCLEOTIDE SEQUENCE [LARGE SCALE GENOMIC DNA]</scope>
    <source>
        <strain evidence="5 6">J233</strain>
    </source>
</reference>
<dbReference type="KEGG" id="apal:BN85400530"/>
<gene>
    <name evidence="5" type="ORF">BN85400530</name>
</gene>
<dbReference type="STRING" id="1318466.BN85400530"/>
<dbReference type="GO" id="GO:0016491">
    <property type="term" value="F:oxidoreductase activity"/>
    <property type="evidence" value="ECO:0007669"/>
    <property type="project" value="UniProtKB-KW"/>
</dbReference>
<keyword evidence="1" id="KW-0285">Flavoprotein</keyword>
<dbReference type="Proteomes" id="UP000032740">
    <property type="component" value="Chromosome"/>
</dbReference>
<organism evidence="5 6">
    <name type="scientific">Alteracholeplasma palmae (strain ATCC 49389 / J233)</name>
    <name type="common">Acholeplasma palmae</name>
    <dbReference type="NCBI Taxonomy" id="1318466"/>
    <lineage>
        <taxon>Bacteria</taxon>
        <taxon>Bacillati</taxon>
        <taxon>Mycoplasmatota</taxon>
        <taxon>Mollicutes</taxon>
        <taxon>Acholeplasmatales</taxon>
        <taxon>Acholeplasmataceae</taxon>
        <taxon>Acholeplasma</taxon>
    </lineage>
</organism>
<keyword evidence="6" id="KW-1185">Reference proteome</keyword>
<name>U4KN81_ALTPJ</name>
<evidence type="ECO:0000256" key="3">
    <source>
        <dbReference type="ARBA" id="ARBA00023002"/>
    </source>
</evidence>
<evidence type="ECO:0000313" key="5">
    <source>
        <dbReference type="EMBL" id="CCV63630.1"/>
    </source>
</evidence>
<accession>U4KN81</accession>
<evidence type="ECO:0000313" key="6">
    <source>
        <dbReference type="Proteomes" id="UP000032740"/>
    </source>
</evidence>
<dbReference type="AlphaFoldDB" id="U4KN81"/>
<protein>
    <submittedName>
        <fullName evidence="5">NADH-dependent fmn reductase</fullName>
    </submittedName>
</protein>
<dbReference type="InterPro" id="IPR051814">
    <property type="entry name" value="NAD(P)H-dep_FMN_reductase"/>
</dbReference>
<dbReference type="HOGENOM" id="CLU_055322_3_3_14"/>
<dbReference type="InterPro" id="IPR029039">
    <property type="entry name" value="Flavoprotein-like_sf"/>
</dbReference>
<feature type="domain" description="NADPH-dependent FMN reductase-like" evidence="4">
    <location>
        <begin position="1"/>
        <end position="139"/>
    </location>
</feature>
<keyword evidence="2" id="KW-0288">FMN</keyword>